<proteinExistence type="inferred from homology"/>
<dbReference type="PANTHER" id="PTHR30501:SF2">
    <property type="entry name" value="UPF0597 PROTEIN YHAM"/>
    <property type="match status" value="1"/>
</dbReference>
<dbReference type="Pfam" id="PF03313">
    <property type="entry name" value="SDH_alpha"/>
    <property type="match status" value="1"/>
</dbReference>
<dbReference type="PANTHER" id="PTHR30501">
    <property type="entry name" value="UPF0597 PROTEIN YHAM"/>
    <property type="match status" value="1"/>
</dbReference>
<dbReference type="AlphaFoldDB" id="A0A1V4I3V0"/>
<evidence type="ECO:0000259" key="2">
    <source>
        <dbReference type="Pfam" id="PF03313"/>
    </source>
</evidence>
<feature type="domain" description="Serine dehydratase-like alpha subunit" evidence="2">
    <location>
        <begin position="104"/>
        <end position="433"/>
    </location>
</feature>
<dbReference type="PIRSF" id="PIRSF006054">
    <property type="entry name" value="UCP006054"/>
    <property type="match status" value="1"/>
</dbReference>
<sequence length="446" mass="48437">MKYRKTILIGKEEKNLKTTDLKYKSYVQILKEELIPAMGCTEPIAIAYASAKAREILENLPDKVVVDASANIIKNVKSVVVPNTDCLKGIEAATAAGIVAGNAEKKLECIAEVTEEQKRCIKEYMNKNLINVNLADNQFIFYIQVTAYYKDSYVIVRITNYHTNIVYIEKDKETIFSKESESLKEDLTDKKLLNVQDIVDFANTVDIDDIRQIIGKQIEYNTKISDEGLNNNYGANIGRVLLTSYGDDVKIRAKARAAAGSDARMGGCELPVVIVSGSGNQGMTASLPVIEYAKELKVSEEKLYRALVLSNLVTIHQKTGIGRLSAYCGAVCAGCGSGAAIAYLYGGGYKEICHTIVNALAIVSGIICDGAKASCAAKIAAAVDAGILGYHMYKSGQQFRDGDGIVTKGVEATITNVGHLAKDGMKQTDKEIISIMIGKNKIKKNI</sequence>
<organism evidence="3 4">
    <name type="scientific">Clostridium oryzae</name>
    <dbReference type="NCBI Taxonomy" id="1450648"/>
    <lineage>
        <taxon>Bacteria</taxon>
        <taxon>Bacillati</taxon>
        <taxon>Bacillota</taxon>
        <taxon>Clostridia</taxon>
        <taxon>Eubacteriales</taxon>
        <taxon>Clostridiaceae</taxon>
        <taxon>Clostridium</taxon>
    </lineage>
</organism>
<comment type="caution">
    <text evidence="3">The sequence shown here is derived from an EMBL/GenBank/DDBJ whole genome shotgun (WGS) entry which is preliminary data.</text>
</comment>
<dbReference type="GO" id="GO:0080146">
    <property type="term" value="F:L-cysteine desulfhydrase activity"/>
    <property type="evidence" value="ECO:0007669"/>
    <property type="project" value="TreeGrafter"/>
</dbReference>
<name>A0A1V4I3V0_9CLOT</name>
<evidence type="ECO:0000313" key="3">
    <source>
        <dbReference type="EMBL" id="OPJ54652.1"/>
    </source>
</evidence>
<dbReference type="GO" id="GO:0019450">
    <property type="term" value="P:L-cysteine catabolic process to pyruvate"/>
    <property type="evidence" value="ECO:0007669"/>
    <property type="project" value="TreeGrafter"/>
</dbReference>
<dbReference type="HAMAP" id="MF_01845">
    <property type="entry name" value="UPF0597"/>
    <property type="match status" value="1"/>
</dbReference>
<comment type="similarity">
    <text evidence="1">Belongs to the UPF0597 family.</text>
</comment>
<gene>
    <name evidence="3" type="ORF">CLORY_45310</name>
</gene>
<dbReference type="OrthoDB" id="41906at2"/>
<keyword evidence="4" id="KW-1185">Reference proteome</keyword>
<dbReference type="EMBL" id="MZGV01000134">
    <property type="protein sequence ID" value="OPJ54652.1"/>
    <property type="molecule type" value="Genomic_DNA"/>
</dbReference>
<dbReference type="InterPro" id="IPR021144">
    <property type="entry name" value="UPF0597"/>
</dbReference>
<reference evidence="3 4" key="1">
    <citation type="submission" date="2017-03" db="EMBL/GenBank/DDBJ databases">
        <title>Genome sequence of Clostridium oryzae DSM 28571.</title>
        <authorList>
            <person name="Poehlein A."/>
            <person name="Daniel R."/>
        </authorList>
    </citation>
    <scope>NUCLEOTIDE SEQUENCE [LARGE SCALE GENOMIC DNA]</scope>
    <source>
        <strain evidence="3 4">DSM 28571</strain>
    </source>
</reference>
<accession>A0A1V4I3V0</accession>
<protein>
    <recommendedName>
        <fullName evidence="1">UPF0597 protein CLORY_45310</fullName>
    </recommendedName>
</protein>
<dbReference type="Proteomes" id="UP000190080">
    <property type="component" value="Unassembled WGS sequence"/>
</dbReference>
<dbReference type="InterPro" id="IPR005130">
    <property type="entry name" value="Ser_deHydtase-like_asu"/>
</dbReference>
<evidence type="ECO:0000313" key="4">
    <source>
        <dbReference type="Proteomes" id="UP000190080"/>
    </source>
</evidence>
<dbReference type="RefSeq" id="WP_139376129.1">
    <property type="nucleotide sequence ID" value="NZ_MZGV01000134.1"/>
</dbReference>
<evidence type="ECO:0000256" key="1">
    <source>
        <dbReference type="HAMAP-Rule" id="MF_01845"/>
    </source>
</evidence>
<dbReference type="STRING" id="1450648.CLORY_45310"/>